<feature type="chain" id="PRO_5034768999" description="Chemokine interleukin-8-like domain-containing protein" evidence="2">
    <location>
        <begin position="23"/>
        <end position="154"/>
    </location>
</feature>
<keyword evidence="1" id="KW-0202">Cytokine</keyword>
<accession>A0A8C1U1L8</accession>
<dbReference type="InterPro" id="IPR036048">
    <property type="entry name" value="Interleukin_8-like_sf"/>
</dbReference>
<evidence type="ECO:0000256" key="2">
    <source>
        <dbReference type="SAM" id="SignalP"/>
    </source>
</evidence>
<dbReference type="PANTHER" id="PTHR12015">
    <property type="entry name" value="SMALL INDUCIBLE CYTOKINE A"/>
    <property type="match status" value="1"/>
</dbReference>
<dbReference type="Ensembl" id="ENSCCRT00015032066.1">
    <property type="protein sequence ID" value="ENSCCRP00015030975.1"/>
    <property type="gene ID" value="ENSCCRG00015013009.1"/>
</dbReference>
<evidence type="ECO:0000313" key="4">
    <source>
        <dbReference type="Ensembl" id="ENSCCRP00015030975.1"/>
    </source>
</evidence>
<evidence type="ECO:0000313" key="5">
    <source>
        <dbReference type="Proteomes" id="UP000694700"/>
    </source>
</evidence>
<dbReference type="GO" id="GO:0005615">
    <property type="term" value="C:extracellular space"/>
    <property type="evidence" value="ECO:0007669"/>
    <property type="project" value="UniProtKB-KW"/>
</dbReference>
<sequence length="154" mass="17585">MSCVSITLLLCLATMLLTQVTCQTIGRLLCTCLKTSEAVLHKEDIKSYKIHKADICHIDAIEFKTVSGLTFCSNPQKPWVKRAIEFVDKKKISKVTRYIKQTSVILMPLSGFSFFLIVCTENLYPLNFDTKTNPFMVTKNILKPKHPFMVLFFV</sequence>
<name>A0A8C1U1L8_CYPCA</name>
<dbReference type="AlphaFoldDB" id="A0A8C1U1L8"/>
<dbReference type="SMART" id="SM00199">
    <property type="entry name" value="SCY"/>
    <property type="match status" value="1"/>
</dbReference>
<dbReference type="InterPro" id="IPR039809">
    <property type="entry name" value="Chemokine_b/g/d"/>
</dbReference>
<dbReference type="SUPFAM" id="SSF54117">
    <property type="entry name" value="Interleukin 8-like chemokines"/>
    <property type="match status" value="1"/>
</dbReference>
<protein>
    <recommendedName>
        <fullName evidence="3">Chemokine interleukin-8-like domain-containing protein</fullName>
    </recommendedName>
</protein>
<dbReference type="PANTHER" id="PTHR12015:SF108">
    <property type="entry name" value="C-C MOTIF CHEMOKINE 20"/>
    <property type="match status" value="1"/>
</dbReference>
<dbReference type="InterPro" id="IPR001811">
    <property type="entry name" value="Chemokine_IL8-like_dom"/>
</dbReference>
<dbReference type="Gene3D" id="2.40.50.40">
    <property type="match status" value="1"/>
</dbReference>
<evidence type="ECO:0000256" key="1">
    <source>
        <dbReference type="ARBA" id="ARBA00022514"/>
    </source>
</evidence>
<dbReference type="Proteomes" id="UP000694700">
    <property type="component" value="Unplaced"/>
</dbReference>
<dbReference type="Pfam" id="PF00048">
    <property type="entry name" value="IL8"/>
    <property type="match status" value="1"/>
</dbReference>
<organism evidence="4 5">
    <name type="scientific">Cyprinus carpio</name>
    <name type="common">Common carp</name>
    <dbReference type="NCBI Taxonomy" id="7962"/>
    <lineage>
        <taxon>Eukaryota</taxon>
        <taxon>Metazoa</taxon>
        <taxon>Chordata</taxon>
        <taxon>Craniata</taxon>
        <taxon>Vertebrata</taxon>
        <taxon>Euteleostomi</taxon>
        <taxon>Actinopterygii</taxon>
        <taxon>Neopterygii</taxon>
        <taxon>Teleostei</taxon>
        <taxon>Ostariophysi</taxon>
        <taxon>Cypriniformes</taxon>
        <taxon>Cyprinidae</taxon>
        <taxon>Cyprininae</taxon>
        <taxon>Cyprinus</taxon>
    </lineage>
</organism>
<feature type="signal peptide" evidence="2">
    <location>
        <begin position="1"/>
        <end position="22"/>
    </location>
</feature>
<proteinExistence type="predicted"/>
<reference evidence="4" key="1">
    <citation type="submission" date="2025-08" db="UniProtKB">
        <authorList>
            <consortium name="Ensembl"/>
        </authorList>
    </citation>
    <scope>IDENTIFICATION</scope>
</reference>
<dbReference type="GO" id="GO:0006955">
    <property type="term" value="P:immune response"/>
    <property type="evidence" value="ECO:0007669"/>
    <property type="project" value="InterPro"/>
</dbReference>
<feature type="domain" description="Chemokine interleukin-8-like" evidence="3">
    <location>
        <begin position="27"/>
        <end position="87"/>
    </location>
</feature>
<keyword evidence="2" id="KW-0732">Signal</keyword>
<dbReference type="GO" id="GO:0008009">
    <property type="term" value="F:chemokine activity"/>
    <property type="evidence" value="ECO:0007669"/>
    <property type="project" value="InterPro"/>
</dbReference>
<evidence type="ECO:0000259" key="3">
    <source>
        <dbReference type="SMART" id="SM00199"/>
    </source>
</evidence>